<dbReference type="AlphaFoldDB" id="A0A8J4A872"/>
<accession>A0A8J4A872</accession>
<proteinExistence type="predicted"/>
<dbReference type="Proteomes" id="UP000635606">
    <property type="component" value="Unassembled WGS sequence"/>
</dbReference>
<dbReference type="EMBL" id="BOPH01000149">
    <property type="protein sequence ID" value="GIJ75140.1"/>
    <property type="molecule type" value="Genomic_DNA"/>
</dbReference>
<evidence type="ECO:0000313" key="2">
    <source>
        <dbReference type="Proteomes" id="UP000635606"/>
    </source>
</evidence>
<gene>
    <name evidence="1" type="ORF">Voc01_100570</name>
</gene>
<evidence type="ECO:0008006" key="3">
    <source>
        <dbReference type="Google" id="ProtNLM"/>
    </source>
</evidence>
<dbReference type="SUPFAM" id="SSF55073">
    <property type="entry name" value="Nucleotide cyclase"/>
    <property type="match status" value="1"/>
</dbReference>
<organism evidence="1 2">
    <name type="scientific">Virgisporangium ochraceum</name>
    <dbReference type="NCBI Taxonomy" id="65505"/>
    <lineage>
        <taxon>Bacteria</taxon>
        <taxon>Bacillati</taxon>
        <taxon>Actinomycetota</taxon>
        <taxon>Actinomycetes</taxon>
        <taxon>Micromonosporales</taxon>
        <taxon>Micromonosporaceae</taxon>
        <taxon>Virgisporangium</taxon>
    </lineage>
</organism>
<dbReference type="Gene3D" id="3.30.70.270">
    <property type="match status" value="1"/>
</dbReference>
<dbReference type="InterPro" id="IPR029787">
    <property type="entry name" value="Nucleotide_cyclase"/>
</dbReference>
<comment type="caution">
    <text evidence="1">The sequence shown here is derived from an EMBL/GenBank/DDBJ whole genome shotgun (WGS) entry which is preliminary data.</text>
</comment>
<keyword evidence="2" id="KW-1185">Reference proteome</keyword>
<sequence>MACRPDDVAQPDQLTLLADQMLYRAKQTGRNRVVAASDEVLAAGSADLPP</sequence>
<evidence type="ECO:0000313" key="1">
    <source>
        <dbReference type="EMBL" id="GIJ75140.1"/>
    </source>
</evidence>
<reference evidence="1" key="1">
    <citation type="submission" date="2021-01" db="EMBL/GenBank/DDBJ databases">
        <title>Whole genome shotgun sequence of Virgisporangium ochraceum NBRC 16418.</title>
        <authorList>
            <person name="Komaki H."/>
            <person name="Tamura T."/>
        </authorList>
    </citation>
    <scope>NUCLEOTIDE SEQUENCE</scope>
    <source>
        <strain evidence="1">NBRC 16418</strain>
    </source>
</reference>
<dbReference type="InterPro" id="IPR043128">
    <property type="entry name" value="Rev_trsase/Diguanyl_cyclase"/>
</dbReference>
<name>A0A8J4A872_9ACTN</name>
<protein>
    <recommendedName>
        <fullName evidence="3">GGDEF domain-containing protein</fullName>
    </recommendedName>
</protein>